<protein>
    <submittedName>
        <fullName evidence="2">Short chain dehydrogenase family protein</fullName>
    </submittedName>
</protein>
<dbReference type="SUPFAM" id="SSF53167">
    <property type="entry name" value="Purine and uridine phosphorylases"/>
    <property type="match status" value="1"/>
</dbReference>
<evidence type="ECO:0000313" key="3">
    <source>
        <dbReference type="Proteomes" id="UP000197666"/>
    </source>
</evidence>
<dbReference type="InterPro" id="IPR055496">
    <property type="entry name" value="DUF7068"/>
</dbReference>
<dbReference type="SUPFAM" id="SSF48371">
    <property type="entry name" value="ARM repeat"/>
    <property type="match status" value="1"/>
</dbReference>
<dbReference type="VEuPathDB" id="FungiDB:ASPNIDRAFT2_1204213"/>
<dbReference type="Gene3D" id="3.40.50.1580">
    <property type="entry name" value="Nucleoside phosphorylase domain"/>
    <property type="match status" value="1"/>
</dbReference>
<dbReference type="PROSITE" id="PS50837">
    <property type="entry name" value="NACHT"/>
    <property type="match status" value="1"/>
</dbReference>
<dbReference type="Pfam" id="PF23238">
    <property type="entry name" value="DUF7068"/>
    <property type="match status" value="1"/>
</dbReference>
<sequence>MAPPTRDEFDVAIICALTIEADAVEALFDETYDKLGQRYGKQRGDNNAYINGKIGQHNVVLCYLPGMGKGTAAAAAANLRVSYQYVKLALLVGVCGGVPFLLDKAEILLGDVIISDSVVEYDFGRQYPDGFRRKSEVKKTLGRPNLEIRAFLIALSGQRTLDEFQERTRQHLEILQTQPNRGWQHPGLEQDVLFESSFRHSHHLNNARRTCICLECSSNEGPVCHEALKEDCKTIGCLGNKIHRHRIEKGMSDPAIHIGKVASADTVMKSGKHRDKIAEAEDVIGFEMEGAGVWDNLPCIIIKGVCDYADSHKNKTWQAYSAGTAACCTKAFLEYWISSTKDQVLTETSAHSDIAARLRQYYTTPPRLMVQLEQIHTVRSDNSNNGSPSSLFSRLKVEAVDSHDQVSLQTLFDPRKDSVGSTFLPRRILIEGRAGVGKTTLCKKIVHDYLYQGMWRNLFSMVLWIPLRRLKSTSNITRTLNTVLYDLFFAHLPDGKVVAESLQRIMFDSSPGRKLLLILDGLDEVAEEWNSETPMYNLLLQLLNYQQVIVTSRPYAMSLGRGSFDLELEAVGFNSNQVQAYVRKTFAHNSQKAANIITFINKHEVIQGLVRIPIQIDAVCYSWDRNFMVDDEHKTMTSLYETLTLKLWQKDVFRLGQRETCSDLNEHATRGLTASQIQKLIPVEIDFIERLAFTGMLNGIAEFNAEHRHQIYESIIHQGLSLPNLPETVLQKISFLHSSDSTLMDSNRSYHFLHLTFQEFFAAQYFVRRWIRREQMACLDLASDIPKLSSTMPEVFLEKNKYISRFDIMWRFVAGLLERSQNAEGQSGALAGFFGQIEAKPRDILGPAHQRLVNHCMSEVIKETEVGNRSVMQRQMHNWARFAWKFDTLSLFAREREFPGRILEVLYQKEEGQYKSETILQAILSRDRLSTAFVEYLCAEAGLNKAAKVSSLNSRDSEGLILIAIEAMIPKLEGYHGVTFIEPLAGLLKTGTPQLLEHAIPYLQYDSLPLRRTITTALRGRTDLSHAATDALLRLIGTHRCFITREQVINVLLSQESLSPAAIQALRLQITSDDLSARYAAVRILAAQRIPDFNMLDAFLSLGDYASLVWRRAFVDIIQCNGSWETLVNRLQASPNLLSTALATIIDEKGFPLPSSMIEVLLSFVGHQNTDVRLRVAKCFAWQPSLPPKTADKILPLLEDDDLRTTFFAALTLHRQPMLSPECKGALRSSGSLIVHCVGKFVSTQSAVSDKEIVPLRQFLQEDYLASLILAEILCERLPVNMDAVAELLMQGHPRFIANYLRSRKVLLPPSVVNRILEYLDKRPENWKPQDYKAVTLLFLQSSLPIQTLQRLHPIMTIHHSYQNDGALRNDLYQNAGILRALGQQPDLPNEILVELLTRLENAYFEVAELDIILRKHGALLPGLSFRSWRKLYRTWLERSFKEHVSCCLVNDCFVLDTPEGITRIVFDKPQLRIFKRAIWKEQAELEVPHDARLNRIYGGWALLRLGRDPL</sequence>
<feature type="domain" description="NACHT" evidence="1">
    <location>
        <begin position="426"/>
        <end position="556"/>
    </location>
</feature>
<dbReference type="InterPro" id="IPR027417">
    <property type="entry name" value="P-loop_NTPase"/>
</dbReference>
<comment type="caution">
    <text evidence="2">The sequence shown here is derived from an EMBL/GenBank/DDBJ whole genome shotgun (WGS) entry which is preliminary data.</text>
</comment>
<dbReference type="Pfam" id="PF01048">
    <property type="entry name" value="PNP_UDP_1"/>
    <property type="match status" value="1"/>
</dbReference>
<dbReference type="VEuPathDB" id="FungiDB:ATCC64974_68140"/>
<dbReference type="InterPro" id="IPR007111">
    <property type="entry name" value="NACHT_NTPase"/>
</dbReference>
<dbReference type="GO" id="GO:0009116">
    <property type="term" value="P:nucleoside metabolic process"/>
    <property type="evidence" value="ECO:0007669"/>
    <property type="project" value="InterPro"/>
</dbReference>
<dbReference type="PANTHER" id="PTHR46082:SF6">
    <property type="entry name" value="AAA+ ATPASE DOMAIN-CONTAINING PROTEIN-RELATED"/>
    <property type="match status" value="1"/>
</dbReference>
<evidence type="ECO:0000313" key="2">
    <source>
        <dbReference type="EMBL" id="TPR09784.1"/>
    </source>
</evidence>
<dbReference type="EMBL" id="NKJJ02000008">
    <property type="protein sequence ID" value="TPR09784.1"/>
    <property type="molecule type" value="Genomic_DNA"/>
</dbReference>
<name>A0A505IDX1_ASPNG</name>
<dbReference type="GO" id="GO:0003824">
    <property type="term" value="F:catalytic activity"/>
    <property type="evidence" value="ECO:0007669"/>
    <property type="project" value="InterPro"/>
</dbReference>
<dbReference type="Proteomes" id="UP000197666">
    <property type="component" value="Unassembled WGS sequence"/>
</dbReference>
<dbReference type="InterPro" id="IPR053137">
    <property type="entry name" value="NLR-like"/>
</dbReference>
<dbReference type="Gene3D" id="3.40.50.300">
    <property type="entry name" value="P-loop containing nucleotide triphosphate hydrolases"/>
    <property type="match status" value="1"/>
</dbReference>
<organism evidence="2 3">
    <name type="scientific">Aspergillus niger</name>
    <dbReference type="NCBI Taxonomy" id="5061"/>
    <lineage>
        <taxon>Eukaryota</taxon>
        <taxon>Fungi</taxon>
        <taxon>Dikarya</taxon>
        <taxon>Ascomycota</taxon>
        <taxon>Pezizomycotina</taxon>
        <taxon>Eurotiomycetes</taxon>
        <taxon>Eurotiomycetidae</taxon>
        <taxon>Eurotiales</taxon>
        <taxon>Aspergillaceae</taxon>
        <taxon>Aspergillus</taxon>
        <taxon>Aspergillus subgen. Circumdati</taxon>
    </lineage>
</organism>
<gene>
    <name evidence="2" type="ORF">CAN33_0053200</name>
</gene>
<dbReference type="VEuPathDB" id="FungiDB:An01g00910"/>
<dbReference type="VEuPathDB" id="FungiDB:ASPNIDRAFT2_1124526"/>
<dbReference type="SUPFAM" id="SSF52540">
    <property type="entry name" value="P-loop containing nucleoside triphosphate hydrolases"/>
    <property type="match status" value="1"/>
</dbReference>
<dbReference type="Gene3D" id="1.25.10.10">
    <property type="entry name" value="Leucine-rich Repeat Variant"/>
    <property type="match status" value="1"/>
</dbReference>
<dbReference type="InterPro" id="IPR016024">
    <property type="entry name" value="ARM-type_fold"/>
</dbReference>
<dbReference type="PANTHER" id="PTHR46082">
    <property type="entry name" value="ATP/GTP-BINDING PROTEIN-RELATED"/>
    <property type="match status" value="1"/>
</dbReference>
<dbReference type="Pfam" id="PF05729">
    <property type="entry name" value="NACHT"/>
    <property type="match status" value="1"/>
</dbReference>
<dbReference type="InterPro" id="IPR011989">
    <property type="entry name" value="ARM-like"/>
</dbReference>
<dbReference type="InterPro" id="IPR035994">
    <property type="entry name" value="Nucleoside_phosphorylase_sf"/>
</dbReference>
<dbReference type="VEuPathDB" id="FungiDB:M747DRAFT_323556"/>
<evidence type="ECO:0000259" key="1">
    <source>
        <dbReference type="PROSITE" id="PS50837"/>
    </source>
</evidence>
<dbReference type="InterPro" id="IPR000845">
    <property type="entry name" value="Nucleoside_phosphorylase_d"/>
</dbReference>
<reference evidence="3" key="1">
    <citation type="submission" date="2018-10" db="EMBL/GenBank/DDBJ databases">
        <title>FDA dAtabase for Regulatory Grade micrObial Sequences (FDA-ARGOS): Supporting development and validation of Infectious Disease Dx tests.</title>
        <authorList>
            <person name="Kerrigan L."/>
            <person name="Tallon L."/>
            <person name="Sadzewicz L."/>
            <person name="Sengamalay N."/>
            <person name="Ott S."/>
            <person name="Godinez A."/>
            <person name="Nagaraj S."/>
            <person name="Vavikolanu K."/>
            <person name="Nadendla S."/>
            <person name="George J."/>
            <person name="Sichtig H."/>
        </authorList>
    </citation>
    <scope>NUCLEOTIDE SEQUENCE [LARGE SCALE GENOMIC DNA]</scope>
    <source>
        <strain evidence="3">FDAARGOS_311</strain>
    </source>
</reference>
<proteinExistence type="predicted"/>
<accession>A0A505IDX1</accession>